<name>A0ACC0UPH3_9AGAM</name>
<dbReference type="Proteomes" id="UP001207468">
    <property type="component" value="Unassembled WGS sequence"/>
</dbReference>
<comment type="caution">
    <text evidence="1">The sequence shown here is derived from an EMBL/GenBank/DDBJ whole genome shotgun (WGS) entry which is preliminary data.</text>
</comment>
<evidence type="ECO:0000313" key="1">
    <source>
        <dbReference type="EMBL" id="KAI9512984.1"/>
    </source>
</evidence>
<dbReference type="EMBL" id="JAGFNK010000004">
    <property type="protein sequence ID" value="KAI9512984.1"/>
    <property type="molecule type" value="Genomic_DNA"/>
</dbReference>
<proteinExistence type="predicted"/>
<evidence type="ECO:0000313" key="2">
    <source>
        <dbReference type="Proteomes" id="UP001207468"/>
    </source>
</evidence>
<organism evidence="1 2">
    <name type="scientific">Russula earlei</name>
    <dbReference type="NCBI Taxonomy" id="71964"/>
    <lineage>
        <taxon>Eukaryota</taxon>
        <taxon>Fungi</taxon>
        <taxon>Dikarya</taxon>
        <taxon>Basidiomycota</taxon>
        <taxon>Agaricomycotina</taxon>
        <taxon>Agaricomycetes</taxon>
        <taxon>Russulales</taxon>
        <taxon>Russulaceae</taxon>
        <taxon>Russula</taxon>
    </lineage>
</organism>
<keyword evidence="2" id="KW-1185">Reference proteome</keyword>
<sequence>MRTCTVFATFWLAIGITPSFAVGRSWTLPLHRGATGPLNHHPQGINIPSNKWAATLKDMDNKLLEKDKRLSKEKDDELPYKLVFGVKEGL</sequence>
<gene>
    <name evidence="1" type="ORF">F5148DRAFT_1159660</name>
</gene>
<reference evidence="1" key="1">
    <citation type="submission" date="2021-03" db="EMBL/GenBank/DDBJ databases">
        <title>Evolutionary priming and transition to the ectomycorrhizal habit in an iconic lineage of mushroom-forming fungi: is preadaptation a requirement?</title>
        <authorList>
            <consortium name="DOE Joint Genome Institute"/>
            <person name="Looney B.P."/>
            <person name="Miyauchi S."/>
            <person name="Morin E."/>
            <person name="Drula E."/>
            <person name="Courty P.E."/>
            <person name="Chicoki N."/>
            <person name="Fauchery L."/>
            <person name="Kohler A."/>
            <person name="Kuo A."/>
            <person name="LaButti K."/>
            <person name="Pangilinan J."/>
            <person name="Lipzen A."/>
            <person name="Riley R."/>
            <person name="Andreopoulos W."/>
            <person name="He G."/>
            <person name="Johnson J."/>
            <person name="Barry K.W."/>
            <person name="Grigoriev I.V."/>
            <person name="Nagy L."/>
            <person name="Hibbett D."/>
            <person name="Henrissat B."/>
            <person name="Matheny P.B."/>
            <person name="Labbe J."/>
            <person name="Martin A.F."/>
        </authorList>
    </citation>
    <scope>NUCLEOTIDE SEQUENCE</scope>
    <source>
        <strain evidence="1">BPL698</strain>
    </source>
</reference>
<accession>A0ACC0UPH3</accession>
<protein>
    <submittedName>
        <fullName evidence="1">Uncharacterized protein</fullName>
    </submittedName>
</protein>